<evidence type="ECO:0000313" key="3">
    <source>
        <dbReference type="WBParaSite" id="HPBE_0000558501-mRNA-1"/>
    </source>
</evidence>
<dbReference type="AlphaFoldDB" id="A0A183FG47"/>
<protein>
    <submittedName>
        <fullName evidence="1 3">Uncharacterized protein</fullName>
    </submittedName>
</protein>
<sequence length="110" mass="12544">MAEGTKMVSHGLGSSFLPTFFTRRSNLLCRFESLTSDEFDVDGWAQSSSSCIQKRRRRRDDATHSHDVWPSRARRQLGRTALRPGQLVAFVAGESVLTRLLWDLELKQYG</sequence>
<dbReference type="Proteomes" id="UP000050761">
    <property type="component" value="Unassembled WGS sequence"/>
</dbReference>
<dbReference type="EMBL" id="UZAH01025500">
    <property type="protein sequence ID" value="VDO65119.1"/>
    <property type="molecule type" value="Genomic_DNA"/>
</dbReference>
<evidence type="ECO:0000313" key="2">
    <source>
        <dbReference type="Proteomes" id="UP000050761"/>
    </source>
</evidence>
<evidence type="ECO:0000313" key="1">
    <source>
        <dbReference type="EMBL" id="VDO65119.1"/>
    </source>
</evidence>
<proteinExistence type="predicted"/>
<gene>
    <name evidence="1" type="ORF">HPBE_LOCUS5586</name>
</gene>
<keyword evidence="2" id="KW-1185">Reference proteome</keyword>
<reference evidence="1 2" key="1">
    <citation type="submission" date="2018-11" db="EMBL/GenBank/DDBJ databases">
        <authorList>
            <consortium name="Pathogen Informatics"/>
        </authorList>
    </citation>
    <scope>NUCLEOTIDE SEQUENCE [LARGE SCALE GENOMIC DNA]</scope>
</reference>
<name>A0A183FG47_HELPZ</name>
<accession>A0A3P7XHE6</accession>
<organism evidence="2 3">
    <name type="scientific">Heligmosomoides polygyrus</name>
    <name type="common">Parasitic roundworm</name>
    <dbReference type="NCBI Taxonomy" id="6339"/>
    <lineage>
        <taxon>Eukaryota</taxon>
        <taxon>Metazoa</taxon>
        <taxon>Ecdysozoa</taxon>
        <taxon>Nematoda</taxon>
        <taxon>Chromadorea</taxon>
        <taxon>Rhabditida</taxon>
        <taxon>Rhabditina</taxon>
        <taxon>Rhabditomorpha</taxon>
        <taxon>Strongyloidea</taxon>
        <taxon>Heligmosomidae</taxon>
        <taxon>Heligmosomoides</taxon>
    </lineage>
</organism>
<dbReference type="WBParaSite" id="HPBE_0000558501-mRNA-1">
    <property type="protein sequence ID" value="HPBE_0000558501-mRNA-1"/>
    <property type="gene ID" value="HPBE_0000558501"/>
</dbReference>
<accession>A0A183FG47</accession>
<reference evidence="3" key="2">
    <citation type="submission" date="2019-09" db="UniProtKB">
        <authorList>
            <consortium name="WormBaseParasite"/>
        </authorList>
    </citation>
    <scope>IDENTIFICATION</scope>
</reference>